<feature type="chain" id="PRO_5041210144" description="Secreted protein" evidence="1">
    <location>
        <begin position="26"/>
        <end position="127"/>
    </location>
</feature>
<gene>
    <name evidence="2" type="ORF">B0H67DRAFT_572260</name>
</gene>
<dbReference type="AlphaFoldDB" id="A0AA40B1P6"/>
<accession>A0AA40B1P6</accession>
<sequence>MTAMNPEAIIGLLALAITLPTTVMAMMKCYNNLRERRCSRRLDGWLHFARFTKMPTRQLNPLTSIFTSEECSISHFPTRPTLYTAASRPDRVSILPFRSESDVFRTAVAWECVNQTTYRNAIASPEP</sequence>
<dbReference type="Proteomes" id="UP001172102">
    <property type="component" value="Unassembled WGS sequence"/>
</dbReference>
<keyword evidence="3" id="KW-1185">Reference proteome</keyword>
<protein>
    <recommendedName>
        <fullName evidence="4">Secreted protein</fullName>
    </recommendedName>
</protein>
<proteinExistence type="predicted"/>
<evidence type="ECO:0000313" key="3">
    <source>
        <dbReference type="Proteomes" id="UP001172102"/>
    </source>
</evidence>
<evidence type="ECO:0000313" key="2">
    <source>
        <dbReference type="EMBL" id="KAK0726056.1"/>
    </source>
</evidence>
<reference evidence="2" key="1">
    <citation type="submission" date="2023-06" db="EMBL/GenBank/DDBJ databases">
        <title>Genome-scale phylogeny and comparative genomics of the fungal order Sordariales.</title>
        <authorList>
            <consortium name="Lawrence Berkeley National Laboratory"/>
            <person name="Hensen N."/>
            <person name="Bonometti L."/>
            <person name="Westerberg I."/>
            <person name="Brannstrom I.O."/>
            <person name="Guillou S."/>
            <person name="Cros-Aarteil S."/>
            <person name="Calhoun S."/>
            <person name="Haridas S."/>
            <person name="Kuo A."/>
            <person name="Mondo S."/>
            <person name="Pangilinan J."/>
            <person name="Riley R."/>
            <person name="Labutti K."/>
            <person name="Andreopoulos B."/>
            <person name="Lipzen A."/>
            <person name="Chen C."/>
            <person name="Yanf M."/>
            <person name="Daum C."/>
            <person name="Ng V."/>
            <person name="Clum A."/>
            <person name="Steindorff A."/>
            <person name="Ohm R."/>
            <person name="Martin F."/>
            <person name="Silar P."/>
            <person name="Natvig D."/>
            <person name="Lalanne C."/>
            <person name="Gautier V."/>
            <person name="Ament-Velasquez S.L."/>
            <person name="Kruys A."/>
            <person name="Hutchinson M.I."/>
            <person name="Powell A.J."/>
            <person name="Barry K."/>
            <person name="Miller A.N."/>
            <person name="Grigoriev I.V."/>
            <person name="Debuchy R."/>
            <person name="Gladieux P."/>
            <person name="Thoren M.H."/>
            <person name="Johannesson H."/>
        </authorList>
    </citation>
    <scope>NUCLEOTIDE SEQUENCE</scope>
    <source>
        <strain evidence="2">SMH4607-1</strain>
    </source>
</reference>
<name>A0AA40B1P6_9PEZI</name>
<dbReference type="EMBL" id="JAUKUA010000002">
    <property type="protein sequence ID" value="KAK0726056.1"/>
    <property type="molecule type" value="Genomic_DNA"/>
</dbReference>
<evidence type="ECO:0008006" key="4">
    <source>
        <dbReference type="Google" id="ProtNLM"/>
    </source>
</evidence>
<keyword evidence="1" id="KW-0732">Signal</keyword>
<evidence type="ECO:0000256" key="1">
    <source>
        <dbReference type="SAM" id="SignalP"/>
    </source>
</evidence>
<feature type="signal peptide" evidence="1">
    <location>
        <begin position="1"/>
        <end position="25"/>
    </location>
</feature>
<organism evidence="2 3">
    <name type="scientific">Lasiosphaeris hirsuta</name>
    <dbReference type="NCBI Taxonomy" id="260670"/>
    <lineage>
        <taxon>Eukaryota</taxon>
        <taxon>Fungi</taxon>
        <taxon>Dikarya</taxon>
        <taxon>Ascomycota</taxon>
        <taxon>Pezizomycotina</taxon>
        <taxon>Sordariomycetes</taxon>
        <taxon>Sordariomycetidae</taxon>
        <taxon>Sordariales</taxon>
        <taxon>Lasiosphaeriaceae</taxon>
        <taxon>Lasiosphaeris</taxon>
    </lineage>
</organism>
<comment type="caution">
    <text evidence="2">The sequence shown here is derived from an EMBL/GenBank/DDBJ whole genome shotgun (WGS) entry which is preliminary data.</text>
</comment>